<gene>
    <name evidence="1" type="ORF">L1987_63394</name>
</gene>
<dbReference type="Proteomes" id="UP001056120">
    <property type="component" value="Linkage Group LG21"/>
</dbReference>
<proteinExistence type="predicted"/>
<name>A0ACB9CD83_9ASTR</name>
<comment type="caution">
    <text evidence="1">The sequence shown here is derived from an EMBL/GenBank/DDBJ whole genome shotgun (WGS) entry which is preliminary data.</text>
</comment>
<sequence length="209" mass="23882">MVAYLLMQALDYVIAEAREVGVRLLLSLVNNLDAYGGKTQYVKWAWSEGVSLSPSNDSFFYDPSIRIYFKNYVKAILTRKNTITGLQYRDDPVIFGWELINEPRCITDPSGDTLQVVFDVIYESAKKKGAGGGSFAWQFLVEGMEEFNDDFGMVPWRRASTYRIITRHTCRLARNQQTVLPATGNINNICNGNYQTSLHFDTNNKVFFR</sequence>
<evidence type="ECO:0000313" key="2">
    <source>
        <dbReference type="Proteomes" id="UP001056120"/>
    </source>
</evidence>
<organism evidence="1 2">
    <name type="scientific">Smallanthus sonchifolius</name>
    <dbReference type="NCBI Taxonomy" id="185202"/>
    <lineage>
        <taxon>Eukaryota</taxon>
        <taxon>Viridiplantae</taxon>
        <taxon>Streptophyta</taxon>
        <taxon>Embryophyta</taxon>
        <taxon>Tracheophyta</taxon>
        <taxon>Spermatophyta</taxon>
        <taxon>Magnoliopsida</taxon>
        <taxon>eudicotyledons</taxon>
        <taxon>Gunneridae</taxon>
        <taxon>Pentapetalae</taxon>
        <taxon>asterids</taxon>
        <taxon>campanulids</taxon>
        <taxon>Asterales</taxon>
        <taxon>Asteraceae</taxon>
        <taxon>Asteroideae</taxon>
        <taxon>Heliantheae alliance</taxon>
        <taxon>Millerieae</taxon>
        <taxon>Smallanthus</taxon>
    </lineage>
</organism>
<protein>
    <submittedName>
        <fullName evidence="1">Uncharacterized protein</fullName>
    </submittedName>
</protein>
<reference evidence="1 2" key="2">
    <citation type="journal article" date="2022" name="Mol. Ecol. Resour.">
        <title>The genomes of chicory, endive, great burdock and yacon provide insights into Asteraceae paleo-polyploidization history and plant inulin production.</title>
        <authorList>
            <person name="Fan W."/>
            <person name="Wang S."/>
            <person name="Wang H."/>
            <person name="Wang A."/>
            <person name="Jiang F."/>
            <person name="Liu H."/>
            <person name="Zhao H."/>
            <person name="Xu D."/>
            <person name="Zhang Y."/>
        </authorList>
    </citation>
    <scope>NUCLEOTIDE SEQUENCE [LARGE SCALE GENOMIC DNA]</scope>
    <source>
        <strain evidence="2">cv. Yunnan</strain>
        <tissue evidence="1">Leaves</tissue>
    </source>
</reference>
<evidence type="ECO:0000313" key="1">
    <source>
        <dbReference type="EMBL" id="KAI3732195.1"/>
    </source>
</evidence>
<keyword evidence="2" id="KW-1185">Reference proteome</keyword>
<dbReference type="EMBL" id="CM042038">
    <property type="protein sequence ID" value="KAI3732195.1"/>
    <property type="molecule type" value="Genomic_DNA"/>
</dbReference>
<accession>A0ACB9CD83</accession>
<reference evidence="2" key="1">
    <citation type="journal article" date="2022" name="Mol. Ecol. Resour.">
        <title>The genomes of chicory, endive, great burdock and yacon provide insights into Asteraceae palaeo-polyploidization history and plant inulin production.</title>
        <authorList>
            <person name="Fan W."/>
            <person name="Wang S."/>
            <person name="Wang H."/>
            <person name="Wang A."/>
            <person name="Jiang F."/>
            <person name="Liu H."/>
            <person name="Zhao H."/>
            <person name="Xu D."/>
            <person name="Zhang Y."/>
        </authorList>
    </citation>
    <scope>NUCLEOTIDE SEQUENCE [LARGE SCALE GENOMIC DNA]</scope>
    <source>
        <strain evidence="2">cv. Yunnan</strain>
    </source>
</reference>